<proteinExistence type="predicted"/>
<evidence type="ECO:0000313" key="2">
    <source>
        <dbReference type="EMBL" id="ETN97766.1"/>
    </source>
</evidence>
<feature type="transmembrane region" description="Helical" evidence="1">
    <location>
        <begin position="52"/>
        <end position="83"/>
    </location>
</feature>
<evidence type="ECO:0000256" key="1">
    <source>
        <dbReference type="SAM" id="Phobius"/>
    </source>
</evidence>
<protein>
    <submittedName>
        <fullName evidence="2">Uncharacterized protein</fullName>
    </submittedName>
</protein>
<reference evidence="2 3" key="1">
    <citation type="journal article" date="2013" name="Curr. Biol.">
        <title>The Genome of the Foraminiferan Reticulomyxa filosa.</title>
        <authorList>
            <person name="Glockner G."/>
            <person name="Hulsmann N."/>
            <person name="Schleicher M."/>
            <person name="Noegel A.A."/>
            <person name="Eichinger L."/>
            <person name="Gallinger C."/>
            <person name="Pawlowski J."/>
            <person name="Sierra R."/>
            <person name="Euteneuer U."/>
            <person name="Pillet L."/>
            <person name="Moustafa A."/>
            <person name="Platzer M."/>
            <person name="Groth M."/>
            <person name="Szafranski K."/>
            <person name="Schliwa M."/>
        </authorList>
    </citation>
    <scope>NUCLEOTIDE SEQUENCE [LARGE SCALE GENOMIC DNA]</scope>
</reference>
<sequence>NICVRFVMCETNVIHRTNSTLFQTFQKTFDVNCFLSLLLFKKYWKKECKRNAYLFVATAILTLITLEWIHPLLLLLICSYFSLKLSQTLKINNYFMK</sequence>
<keyword evidence="1" id="KW-0812">Transmembrane</keyword>
<organism evidence="2 3">
    <name type="scientific">Reticulomyxa filosa</name>
    <dbReference type="NCBI Taxonomy" id="46433"/>
    <lineage>
        <taxon>Eukaryota</taxon>
        <taxon>Sar</taxon>
        <taxon>Rhizaria</taxon>
        <taxon>Retaria</taxon>
        <taxon>Foraminifera</taxon>
        <taxon>Monothalamids</taxon>
        <taxon>Reticulomyxidae</taxon>
        <taxon>Reticulomyxa</taxon>
    </lineage>
</organism>
<comment type="caution">
    <text evidence="2">The sequence shown here is derived from an EMBL/GenBank/DDBJ whole genome shotgun (WGS) entry which is preliminary data.</text>
</comment>
<keyword evidence="3" id="KW-1185">Reference proteome</keyword>
<gene>
    <name evidence="2" type="ORF">RFI_39760</name>
</gene>
<dbReference type="Proteomes" id="UP000023152">
    <property type="component" value="Unassembled WGS sequence"/>
</dbReference>
<dbReference type="AlphaFoldDB" id="X6L9F6"/>
<name>X6L9F6_RETFI</name>
<accession>X6L9F6</accession>
<feature type="non-terminal residue" evidence="2">
    <location>
        <position position="1"/>
    </location>
</feature>
<dbReference type="EMBL" id="ASPP01048685">
    <property type="protein sequence ID" value="ETN97766.1"/>
    <property type="molecule type" value="Genomic_DNA"/>
</dbReference>
<keyword evidence="1" id="KW-0472">Membrane</keyword>
<evidence type="ECO:0000313" key="3">
    <source>
        <dbReference type="Proteomes" id="UP000023152"/>
    </source>
</evidence>
<keyword evidence="1" id="KW-1133">Transmembrane helix</keyword>